<dbReference type="EMBL" id="JAJFAZ020000006">
    <property type="protein sequence ID" value="KAI5322289.1"/>
    <property type="molecule type" value="Genomic_DNA"/>
</dbReference>
<dbReference type="AlphaFoldDB" id="A0AAD4VBY9"/>
<keyword evidence="3" id="KW-1133">Transmembrane helix</keyword>
<dbReference type="InterPro" id="IPR039537">
    <property type="entry name" value="Retrotran_Ty1/copia-like"/>
</dbReference>
<evidence type="ECO:0000259" key="5">
    <source>
        <dbReference type="Pfam" id="PF25597"/>
    </source>
</evidence>
<evidence type="ECO:0000259" key="4">
    <source>
        <dbReference type="Pfam" id="PF07727"/>
    </source>
</evidence>
<reference evidence="6 7" key="1">
    <citation type="journal article" date="2022" name="G3 (Bethesda)">
        <title>Whole-genome sequence and methylome profiling of the almond [Prunus dulcis (Mill.) D.A. Webb] cultivar 'Nonpareil'.</title>
        <authorList>
            <person name="D'Amico-Willman K.M."/>
            <person name="Ouma W.Z."/>
            <person name="Meulia T."/>
            <person name="Sideli G.M."/>
            <person name="Gradziel T.M."/>
            <person name="Fresnedo-Ramirez J."/>
        </authorList>
    </citation>
    <scope>NUCLEOTIDE SEQUENCE [LARGE SCALE GENOMIC DNA]</scope>
    <source>
        <strain evidence="6">Clone GOH B32 T37-40</strain>
    </source>
</reference>
<accession>A0AAD4VBY9</accession>
<proteinExistence type="predicted"/>
<protein>
    <recommendedName>
        <fullName evidence="8">Transposable element protein</fullName>
    </recommendedName>
</protein>
<dbReference type="PANTHER" id="PTHR42648:SF28">
    <property type="entry name" value="TRANSPOSON-ENCODED PROTEIN WITH RIBONUCLEASE H-LIKE AND RETROVIRUS ZINC FINGER-LIKE DOMAINS"/>
    <property type="match status" value="1"/>
</dbReference>
<feature type="domain" description="Retroviral polymerase SH3-like" evidence="5">
    <location>
        <begin position="59"/>
        <end position="95"/>
    </location>
</feature>
<keyword evidence="7" id="KW-1185">Reference proteome</keyword>
<evidence type="ECO:0000256" key="3">
    <source>
        <dbReference type="SAM" id="Phobius"/>
    </source>
</evidence>
<feature type="domain" description="Reverse transcriptase Ty1/copia-type" evidence="4">
    <location>
        <begin position="233"/>
        <end position="335"/>
    </location>
</feature>
<keyword evidence="2" id="KW-0378">Hydrolase</keyword>
<dbReference type="SUPFAM" id="SSF56672">
    <property type="entry name" value="DNA/RNA polymerases"/>
    <property type="match status" value="1"/>
</dbReference>
<dbReference type="Proteomes" id="UP001054821">
    <property type="component" value="Chromosome 6"/>
</dbReference>
<keyword evidence="1" id="KW-0479">Metal-binding</keyword>
<name>A0AAD4VBY9_PRUDU</name>
<dbReference type="PANTHER" id="PTHR42648">
    <property type="entry name" value="TRANSPOSASE, PUTATIVE-RELATED"/>
    <property type="match status" value="1"/>
</dbReference>
<keyword evidence="3" id="KW-0472">Membrane</keyword>
<keyword evidence="3" id="KW-0812">Transmembrane</keyword>
<dbReference type="InterPro" id="IPR013103">
    <property type="entry name" value="RVT_2"/>
</dbReference>
<feature type="transmembrane region" description="Helical" evidence="3">
    <location>
        <begin position="329"/>
        <end position="348"/>
    </location>
</feature>
<sequence length="380" mass="42720">MIRTLLTTSHTPHNLWVEAALTTVHLINLLPTPNLHWDTPYHCLFQHPPSYSHLRVFGCSCFPYLRPYTENKLTNRTLEYVFLGYSSHHKAIAVLSHDPAAPSSPPNDTFSTLSQPFLQTYSRRPLIQLYPLVPTPIPATQNPPVSAALNPLVIATPNPQVPVAQQSPAFVSCMCTHLQDGIQKPKLHTVKYLISRALLTVVEHTESTCFSQAIKHTEWRDTMTKKINALLKNHTWSLVPSSPSHNLVGCKWVFPIKRHSDGSIQRYKARLVVKGFHQRSGIDYTESFSPIVKPATIRTVLSFAVSCGLSLCQLDLKNAFLHGFFQEDIYMAQPLVLLISLVLLMFASSTKHFMASNKHLVLGSIDQYFPSLYGLFTEPS</sequence>
<dbReference type="Pfam" id="PF25597">
    <property type="entry name" value="SH3_retrovirus"/>
    <property type="match status" value="1"/>
</dbReference>
<dbReference type="Pfam" id="PF07727">
    <property type="entry name" value="RVT_2"/>
    <property type="match status" value="1"/>
</dbReference>
<evidence type="ECO:0000256" key="1">
    <source>
        <dbReference type="ARBA" id="ARBA00022723"/>
    </source>
</evidence>
<organism evidence="6 7">
    <name type="scientific">Prunus dulcis</name>
    <name type="common">Almond</name>
    <name type="synonym">Amygdalus dulcis</name>
    <dbReference type="NCBI Taxonomy" id="3755"/>
    <lineage>
        <taxon>Eukaryota</taxon>
        <taxon>Viridiplantae</taxon>
        <taxon>Streptophyta</taxon>
        <taxon>Embryophyta</taxon>
        <taxon>Tracheophyta</taxon>
        <taxon>Spermatophyta</taxon>
        <taxon>Magnoliopsida</taxon>
        <taxon>eudicotyledons</taxon>
        <taxon>Gunneridae</taxon>
        <taxon>Pentapetalae</taxon>
        <taxon>rosids</taxon>
        <taxon>fabids</taxon>
        <taxon>Rosales</taxon>
        <taxon>Rosaceae</taxon>
        <taxon>Amygdaloideae</taxon>
        <taxon>Amygdaleae</taxon>
        <taxon>Prunus</taxon>
    </lineage>
</organism>
<evidence type="ECO:0000313" key="6">
    <source>
        <dbReference type="EMBL" id="KAI5322289.1"/>
    </source>
</evidence>
<dbReference type="InterPro" id="IPR043502">
    <property type="entry name" value="DNA/RNA_pol_sf"/>
</dbReference>
<comment type="caution">
    <text evidence="6">The sequence shown here is derived from an EMBL/GenBank/DDBJ whole genome shotgun (WGS) entry which is preliminary data.</text>
</comment>
<dbReference type="GO" id="GO:0016787">
    <property type="term" value="F:hydrolase activity"/>
    <property type="evidence" value="ECO:0007669"/>
    <property type="project" value="UniProtKB-KW"/>
</dbReference>
<dbReference type="InterPro" id="IPR057670">
    <property type="entry name" value="SH3_retrovirus"/>
</dbReference>
<evidence type="ECO:0000256" key="2">
    <source>
        <dbReference type="ARBA" id="ARBA00022801"/>
    </source>
</evidence>
<evidence type="ECO:0000313" key="7">
    <source>
        <dbReference type="Proteomes" id="UP001054821"/>
    </source>
</evidence>
<evidence type="ECO:0008006" key="8">
    <source>
        <dbReference type="Google" id="ProtNLM"/>
    </source>
</evidence>
<gene>
    <name evidence="6" type="ORF">L3X38_031361</name>
</gene>
<dbReference type="GO" id="GO:0046872">
    <property type="term" value="F:metal ion binding"/>
    <property type="evidence" value="ECO:0007669"/>
    <property type="project" value="UniProtKB-KW"/>
</dbReference>